<keyword evidence="4" id="KW-1185">Reference proteome</keyword>
<feature type="compositionally biased region" description="Basic and acidic residues" evidence="2">
    <location>
        <begin position="238"/>
        <end position="256"/>
    </location>
</feature>
<dbReference type="GO" id="GO:0003676">
    <property type="term" value="F:nucleic acid binding"/>
    <property type="evidence" value="ECO:0007669"/>
    <property type="project" value="InterPro"/>
</dbReference>
<dbReference type="Pfam" id="PF00098">
    <property type="entry name" value="zf-CCHC"/>
    <property type="match status" value="1"/>
</dbReference>
<dbReference type="Gene3D" id="4.10.60.10">
    <property type="entry name" value="Zinc finger, CCHC-type"/>
    <property type="match status" value="1"/>
</dbReference>
<dbReference type="Proteomes" id="UP000515211">
    <property type="component" value="Chromosome 4"/>
</dbReference>
<dbReference type="RefSeq" id="XP_015959885.1">
    <property type="nucleotide sequence ID" value="XM_016104399.1"/>
</dbReference>
<reference evidence="4" key="1">
    <citation type="journal article" date="2016" name="Nat. Genet.">
        <title>The genome sequences of Arachis duranensis and Arachis ipaensis, the diploid ancestors of cultivated peanut.</title>
        <authorList>
            <person name="Bertioli D.J."/>
            <person name="Cannon S.B."/>
            <person name="Froenicke L."/>
            <person name="Huang G."/>
            <person name="Farmer A.D."/>
            <person name="Cannon E.K."/>
            <person name="Liu X."/>
            <person name="Gao D."/>
            <person name="Clevenger J."/>
            <person name="Dash S."/>
            <person name="Ren L."/>
            <person name="Moretzsohn M.C."/>
            <person name="Shirasawa K."/>
            <person name="Huang W."/>
            <person name="Vidigal B."/>
            <person name="Abernathy B."/>
            <person name="Chu Y."/>
            <person name="Niederhuth C.E."/>
            <person name="Umale P."/>
            <person name="Araujo A.C."/>
            <person name="Kozik A."/>
            <person name="Kim K.D."/>
            <person name="Burow M.D."/>
            <person name="Varshney R.K."/>
            <person name="Wang X."/>
            <person name="Zhang X."/>
            <person name="Barkley N."/>
            <person name="Guimaraes P.M."/>
            <person name="Isobe S."/>
            <person name="Guo B."/>
            <person name="Liao B."/>
            <person name="Stalker H.T."/>
            <person name="Schmitz R.J."/>
            <person name="Scheffler B.E."/>
            <person name="Leal-Bertioli S.C."/>
            <person name="Xun X."/>
            <person name="Jackson S.A."/>
            <person name="Michelmore R."/>
            <person name="Ozias-Akins P."/>
        </authorList>
    </citation>
    <scope>NUCLEOTIDE SEQUENCE [LARGE SCALE GENOMIC DNA]</scope>
    <source>
        <strain evidence="4">cv. V14167</strain>
    </source>
</reference>
<dbReference type="KEGG" id="adu:107483780"/>
<protein>
    <submittedName>
        <fullName evidence="5">Uncharacterized protein LOC107483780</fullName>
    </submittedName>
</protein>
<sequence length="302" mass="34326">MATRGRGRARSQESRDGQLVDNHAEFIVAMANLASTMEANAAATLQAVQRLVQLARTRNKHGEGAKDSLSGVPRTLATFQKADPPVFTGSTNHMEANNWFQAVERALLTQHVPYDKFVEYATYQLVREAQQWKYFHESLREARELKLLHLKQGSMTIAKYTSKFEGLCRFSRISHGTPESCEEWKCIGYEVGLKDIRRSVAPREMRRLSELVDVARVVEDYARTVASSRNTHVGNSSRELDDHLEPRGQNFKKDGHTPQYLQSQGNFRRSIKAQFHQAKGKGQCYNCGKPGHISKFCRRGRN</sequence>
<dbReference type="GO" id="GO:0008270">
    <property type="term" value="F:zinc ion binding"/>
    <property type="evidence" value="ECO:0007669"/>
    <property type="project" value="UniProtKB-KW"/>
</dbReference>
<dbReference type="SMART" id="SM00343">
    <property type="entry name" value="ZnF_C2HC"/>
    <property type="match status" value="1"/>
</dbReference>
<evidence type="ECO:0000256" key="2">
    <source>
        <dbReference type="SAM" id="MobiDB-lite"/>
    </source>
</evidence>
<reference evidence="5" key="2">
    <citation type="submission" date="2025-08" db="UniProtKB">
        <authorList>
            <consortium name="RefSeq"/>
        </authorList>
    </citation>
    <scope>IDENTIFICATION</scope>
    <source>
        <tissue evidence="5">Whole plant</tissue>
    </source>
</reference>
<dbReference type="InterPro" id="IPR001878">
    <property type="entry name" value="Znf_CCHC"/>
</dbReference>
<evidence type="ECO:0000256" key="1">
    <source>
        <dbReference type="PROSITE-ProRule" id="PRU00047"/>
    </source>
</evidence>
<dbReference type="GeneID" id="107483780"/>
<evidence type="ECO:0000259" key="3">
    <source>
        <dbReference type="PROSITE" id="PS50158"/>
    </source>
</evidence>
<keyword evidence="1" id="KW-0863">Zinc-finger</keyword>
<dbReference type="InterPro" id="IPR036875">
    <property type="entry name" value="Znf_CCHC_sf"/>
</dbReference>
<dbReference type="PROSITE" id="PS50158">
    <property type="entry name" value="ZF_CCHC"/>
    <property type="match status" value="1"/>
</dbReference>
<keyword evidence="1" id="KW-0479">Metal-binding</keyword>
<name>A0A6P4CZN8_ARADU</name>
<dbReference type="SUPFAM" id="SSF57756">
    <property type="entry name" value="Retrovirus zinc finger-like domains"/>
    <property type="match status" value="1"/>
</dbReference>
<dbReference type="AlphaFoldDB" id="A0A6P4CZN8"/>
<feature type="region of interest" description="Disordered" evidence="2">
    <location>
        <begin position="228"/>
        <end position="258"/>
    </location>
</feature>
<proteinExistence type="predicted"/>
<feature type="compositionally biased region" description="Polar residues" evidence="2">
    <location>
        <begin position="228"/>
        <end position="237"/>
    </location>
</feature>
<keyword evidence="1" id="KW-0862">Zinc</keyword>
<accession>A0A6P4CZN8</accession>
<evidence type="ECO:0000313" key="5">
    <source>
        <dbReference type="RefSeq" id="XP_015959885.1"/>
    </source>
</evidence>
<evidence type="ECO:0000313" key="4">
    <source>
        <dbReference type="Proteomes" id="UP000515211"/>
    </source>
</evidence>
<gene>
    <name evidence="5" type="primary">LOC107483780</name>
</gene>
<feature type="domain" description="CCHC-type" evidence="3">
    <location>
        <begin position="284"/>
        <end position="299"/>
    </location>
</feature>
<organism evidence="4 5">
    <name type="scientific">Arachis duranensis</name>
    <name type="common">Wild peanut</name>
    <dbReference type="NCBI Taxonomy" id="130453"/>
    <lineage>
        <taxon>Eukaryota</taxon>
        <taxon>Viridiplantae</taxon>
        <taxon>Streptophyta</taxon>
        <taxon>Embryophyta</taxon>
        <taxon>Tracheophyta</taxon>
        <taxon>Spermatophyta</taxon>
        <taxon>Magnoliopsida</taxon>
        <taxon>eudicotyledons</taxon>
        <taxon>Gunneridae</taxon>
        <taxon>Pentapetalae</taxon>
        <taxon>rosids</taxon>
        <taxon>fabids</taxon>
        <taxon>Fabales</taxon>
        <taxon>Fabaceae</taxon>
        <taxon>Papilionoideae</taxon>
        <taxon>50 kb inversion clade</taxon>
        <taxon>dalbergioids sensu lato</taxon>
        <taxon>Dalbergieae</taxon>
        <taxon>Pterocarpus clade</taxon>
        <taxon>Arachis</taxon>
    </lineage>
</organism>